<dbReference type="GO" id="GO:0004622">
    <property type="term" value="F:phosphatidylcholine lysophospholipase activity"/>
    <property type="evidence" value="ECO:0007669"/>
    <property type="project" value="UniProtKB-EC"/>
</dbReference>
<dbReference type="EC" id="3.1.1.2" evidence="3"/>
<evidence type="ECO:0000313" key="4">
    <source>
        <dbReference type="Proteomes" id="UP001549321"/>
    </source>
</evidence>
<gene>
    <name evidence="3" type="ORF">ABIE08_004457</name>
</gene>
<dbReference type="PANTHER" id="PTHR30383:SF24">
    <property type="entry name" value="THIOESTERASE 1_PROTEASE 1_LYSOPHOSPHOLIPASE L1"/>
    <property type="match status" value="1"/>
</dbReference>
<dbReference type="EC" id="3.1.2.2" evidence="3"/>
<feature type="domain" description="SGNH hydrolase-type esterase" evidence="2">
    <location>
        <begin position="28"/>
        <end position="186"/>
    </location>
</feature>
<sequence length="207" mass="21493">MKKTLALAISLLALFMSPAMADPIRLVVLGDSLSAGYGLGPGEGFTDQLQKALTAKGLDVAVVNAGVSGDTAGGGLARLDWSVGPDAEAVIVELGANDMLRGLDPAVPRQALDTILTRLGERKLPVLLAGMRAAPNLGPDYAQRFDSLYPDLAAKHGAMLYPFFLDGVVADPGLLLEDGMHPNASGIAVIVEKILPAVEDLVAQAKR</sequence>
<dbReference type="InterPro" id="IPR008265">
    <property type="entry name" value="Lipase_GDSL_AS"/>
</dbReference>
<dbReference type="GO" id="GO:0004064">
    <property type="term" value="F:arylesterase activity"/>
    <property type="evidence" value="ECO:0007669"/>
    <property type="project" value="UniProtKB-EC"/>
</dbReference>
<keyword evidence="4" id="KW-1185">Reference proteome</keyword>
<proteinExistence type="predicted"/>
<dbReference type="EMBL" id="JBEPSM010000004">
    <property type="protein sequence ID" value="MET4636499.1"/>
    <property type="molecule type" value="Genomic_DNA"/>
</dbReference>
<name>A0ABV2R5D7_9HYPH</name>
<organism evidence="3 4">
    <name type="scientific">Kaistia defluvii</name>
    <dbReference type="NCBI Taxonomy" id="410841"/>
    <lineage>
        <taxon>Bacteria</taxon>
        <taxon>Pseudomonadati</taxon>
        <taxon>Pseudomonadota</taxon>
        <taxon>Alphaproteobacteria</taxon>
        <taxon>Hyphomicrobiales</taxon>
        <taxon>Kaistiaceae</taxon>
        <taxon>Kaistia</taxon>
    </lineage>
</organism>
<dbReference type="SUPFAM" id="SSF52266">
    <property type="entry name" value="SGNH hydrolase"/>
    <property type="match status" value="1"/>
</dbReference>
<dbReference type="PANTHER" id="PTHR30383">
    <property type="entry name" value="THIOESTERASE 1/PROTEASE 1/LYSOPHOSPHOLIPASE L1"/>
    <property type="match status" value="1"/>
</dbReference>
<dbReference type="PROSITE" id="PS01098">
    <property type="entry name" value="LIPASE_GDSL_SER"/>
    <property type="match status" value="1"/>
</dbReference>
<comment type="caution">
    <text evidence="3">The sequence shown here is derived from an EMBL/GenBank/DDBJ whole genome shotgun (WGS) entry which is preliminary data.</text>
</comment>
<dbReference type="Pfam" id="PF13472">
    <property type="entry name" value="Lipase_GDSL_2"/>
    <property type="match status" value="1"/>
</dbReference>
<feature type="signal peptide" evidence="1">
    <location>
        <begin position="1"/>
        <end position="21"/>
    </location>
</feature>
<dbReference type="Gene3D" id="3.40.50.1110">
    <property type="entry name" value="SGNH hydrolase"/>
    <property type="match status" value="1"/>
</dbReference>
<keyword evidence="1" id="KW-0732">Signal</keyword>
<dbReference type="EC" id="3.1.1.5" evidence="3"/>
<evidence type="ECO:0000259" key="2">
    <source>
        <dbReference type="Pfam" id="PF13472"/>
    </source>
</evidence>
<evidence type="ECO:0000313" key="3">
    <source>
        <dbReference type="EMBL" id="MET4636499.1"/>
    </source>
</evidence>
<reference evidence="3 4" key="1">
    <citation type="submission" date="2024-06" db="EMBL/GenBank/DDBJ databases">
        <title>Sorghum-associated microbial communities from plants grown in Nebraska, USA.</title>
        <authorList>
            <person name="Schachtman D."/>
        </authorList>
    </citation>
    <scope>NUCLEOTIDE SEQUENCE [LARGE SCALE GENOMIC DNA]</scope>
    <source>
        <strain evidence="3 4">3207</strain>
    </source>
</reference>
<dbReference type="InterPro" id="IPR036514">
    <property type="entry name" value="SGNH_hydro_sf"/>
</dbReference>
<dbReference type="CDD" id="cd01822">
    <property type="entry name" value="Lysophospholipase_L1_like"/>
    <property type="match status" value="1"/>
</dbReference>
<protein>
    <submittedName>
        <fullName evidence="3">Acyl-CoA thioesterase-1</fullName>
        <ecNumber evidence="3">3.1.1.2</ecNumber>
        <ecNumber evidence="3">3.1.1.5</ecNumber>
        <ecNumber evidence="3">3.1.2.-</ecNumber>
        <ecNumber evidence="3">3.1.2.2</ecNumber>
    </submittedName>
</protein>
<dbReference type="RefSeq" id="WP_354554123.1">
    <property type="nucleotide sequence ID" value="NZ_JBEPSM010000004.1"/>
</dbReference>
<accession>A0ABV2R5D7</accession>
<keyword evidence="3" id="KW-0378">Hydrolase</keyword>
<evidence type="ECO:0000256" key="1">
    <source>
        <dbReference type="SAM" id="SignalP"/>
    </source>
</evidence>
<dbReference type="InterPro" id="IPR051532">
    <property type="entry name" value="Ester_Hydrolysis_Enzymes"/>
</dbReference>
<dbReference type="EC" id="3.1.2.-" evidence="3"/>
<dbReference type="Proteomes" id="UP001549321">
    <property type="component" value="Unassembled WGS sequence"/>
</dbReference>
<dbReference type="InterPro" id="IPR013830">
    <property type="entry name" value="SGNH_hydro"/>
</dbReference>
<feature type="chain" id="PRO_5047497872" evidence="1">
    <location>
        <begin position="22"/>
        <end position="207"/>
    </location>
</feature>